<keyword evidence="2" id="KW-1185">Reference proteome</keyword>
<evidence type="ECO:0000313" key="1">
    <source>
        <dbReference type="EMBL" id="RYB98774.1"/>
    </source>
</evidence>
<dbReference type="Pfam" id="PF13238">
    <property type="entry name" value="AAA_18"/>
    <property type="match status" value="1"/>
</dbReference>
<protein>
    <submittedName>
        <fullName evidence="1">Nucleoside kinase</fullName>
    </submittedName>
</protein>
<dbReference type="OrthoDB" id="5019413at2"/>
<dbReference type="InterPro" id="IPR027417">
    <property type="entry name" value="P-loop_NTPase"/>
</dbReference>
<dbReference type="GO" id="GO:0016301">
    <property type="term" value="F:kinase activity"/>
    <property type="evidence" value="ECO:0007669"/>
    <property type="project" value="UniProtKB-KW"/>
</dbReference>
<dbReference type="SUPFAM" id="SSF52540">
    <property type="entry name" value="P-loop containing nucleoside triphosphate hydrolases"/>
    <property type="match status" value="1"/>
</dbReference>
<keyword evidence="1" id="KW-0808">Transferase</keyword>
<sequence length="168" mass="18682">MGVRNYLVEGVSCTGKTSVATELERRGHQVVHGDRELAYQGDPVTGAPLPGVRHEHHVWDVGRVRELVADRSAPVTFFCGGSRNHPRFVDLFDEVFVLDVDRQTLLDRLDHRPADEWGARPDERELVLRVHRTGEDVPAGTPIDATRPLGEVVDEIERRAVRAGLAGP</sequence>
<comment type="caution">
    <text evidence="1">The sequence shown here is derived from an EMBL/GenBank/DDBJ whole genome shotgun (WGS) entry which is preliminary data.</text>
</comment>
<keyword evidence="1" id="KW-0418">Kinase</keyword>
<name>A0A4Q2SBQ7_9ACTN</name>
<evidence type="ECO:0000313" key="2">
    <source>
        <dbReference type="Proteomes" id="UP000293291"/>
    </source>
</evidence>
<dbReference type="Gene3D" id="3.40.50.300">
    <property type="entry name" value="P-loop containing nucleotide triphosphate hydrolases"/>
    <property type="match status" value="1"/>
</dbReference>
<organism evidence="1 2">
    <name type="scientific">Nocardioides ganghwensis</name>
    <dbReference type="NCBI Taxonomy" id="252230"/>
    <lineage>
        <taxon>Bacteria</taxon>
        <taxon>Bacillati</taxon>
        <taxon>Actinomycetota</taxon>
        <taxon>Actinomycetes</taxon>
        <taxon>Propionibacteriales</taxon>
        <taxon>Nocardioidaceae</taxon>
        <taxon>Nocardioides</taxon>
    </lineage>
</organism>
<dbReference type="RefSeq" id="WP_129456418.1">
    <property type="nucleotide sequence ID" value="NZ_JACXYX010000006.1"/>
</dbReference>
<proteinExistence type="predicted"/>
<accession>A0A4Q2SBQ7</accession>
<dbReference type="Proteomes" id="UP000293291">
    <property type="component" value="Unassembled WGS sequence"/>
</dbReference>
<dbReference type="EMBL" id="SDWU01000021">
    <property type="protein sequence ID" value="RYB98774.1"/>
    <property type="molecule type" value="Genomic_DNA"/>
</dbReference>
<gene>
    <name evidence="1" type="ORF">EUA07_17275</name>
</gene>
<dbReference type="AlphaFoldDB" id="A0A4Q2SBQ7"/>
<reference evidence="1 2" key="1">
    <citation type="submission" date="2019-01" db="EMBL/GenBank/DDBJ databases">
        <title>Novel species of Nocardioides.</title>
        <authorList>
            <person name="Liu Q."/>
            <person name="Xin Y.-H."/>
        </authorList>
    </citation>
    <scope>NUCLEOTIDE SEQUENCE [LARGE SCALE GENOMIC DNA]</scope>
    <source>
        <strain evidence="1 2">CGMCC 4.6875</strain>
    </source>
</reference>